<dbReference type="PROSITE" id="PS50206">
    <property type="entry name" value="RHODANESE_3"/>
    <property type="match status" value="2"/>
</dbReference>
<dbReference type="Gene3D" id="3.40.250.10">
    <property type="entry name" value="Rhodanese-like domain"/>
    <property type="match status" value="2"/>
</dbReference>
<dbReference type="Pfam" id="PF00581">
    <property type="entry name" value="Rhodanese"/>
    <property type="match status" value="2"/>
</dbReference>
<sequence>MCSLSNEITHPTVNADTIRSKINDDSVRLIDVRREEDYNQGHIPNAVNLPLASLLSGDSPESTVKLFEELGIADDIKVVVYDDTFGALASRVAWTLQYIGHKNVALLEVTYSQWKDLGLKTSTEKPNIKSAKHSLNLNPEIMATAEYLENAKEKDNVVLIDNRERLNFLEQHIPGSINIPYRTLATDGKILRTKESMKNLLKNRGIPEDAEIITYCGSVGTLSGLAYYALKSIGVPNVKLYVNSFKEWKKLEKPIGKQENAAYWDLSAE</sequence>
<feature type="domain" description="Rhodanese" evidence="2">
    <location>
        <begin position="153"/>
        <end position="257"/>
    </location>
</feature>
<evidence type="ECO:0000313" key="3">
    <source>
        <dbReference type="EMBL" id="AIE95988.1"/>
    </source>
</evidence>
<dbReference type="PANTHER" id="PTHR43855">
    <property type="entry name" value="THIOSULFATE SULFURTRANSFERASE"/>
    <property type="match status" value="1"/>
</dbReference>
<name>A0A075FXD2_9ARCH</name>
<keyword evidence="3" id="KW-0808">Transferase</keyword>
<dbReference type="PANTHER" id="PTHR43855:SF1">
    <property type="entry name" value="THIOSULFATE SULFURTRANSFERASE"/>
    <property type="match status" value="1"/>
</dbReference>
<proteinExistence type="predicted"/>
<dbReference type="InterPro" id="IPR051126">
    <property type="entry name" value="Thiosulfate_sulfurtransferase"/>
</dbReference>
<dbReference type="InterPro" id="IPR036873">
    <property type="entry name" value="Rhodanese-like_dom_sf"/>
</dbReference>
<dbReference type="InterPro" id="IPR001763">
    <property type="entry name" value="Rhodanese-like_dom"/>
</dbReference>
<reference evidence="3" key="1">
    <citation type="journal article" date="2014" name="Genome Biol. Evol.">
        <title>Pangenome evidence for extensive interdomain horizontal transfer affecting lineage core and shell genes in uncultured planktonic thaumarchaeota and euryarchaeota.</title>
        <authorList>
            <person name="Deschamps P."/>
            <person name="Zivanovic Y."/>
            <person name="Moreira D."/>
            <person name="Rodriguez-Valera F."/>
            <person name="Lopez-Garcia P."/>
        </authorList>
    </citation>
    <scope>NUCLEOTIDE SEQUENCE</scope>
</reference>
<accession>A0A075FXD2</accession>
<evidence type="ECO:0000259" key="2">
    <source>
        <dbReference type="PROSITE" id="PS50206"/>
    </source>
</evidence>
<organism evidence="3">
    <name type="scientific">uncultured marine thaumarchaeote AD1000_71_D06</name>
    <dbReference type="NCBI Taxonomy" id="1455937"/>
    <lineage>
        <taxon>Archaea</taxon>
        <taxon>Nitrososphaerota</taxon>
        <taxon>environmental samples</taxon>
    </lineage>
</organism>
<evidence type="ECO:0000256" key="1">
    <source>
        <dbReference type="ARBA" id="ARBA00022737"/>
    </source>
</evidence>
<dbReference type="EC" id="2.8.1.1" evidence="3"/>
<dbReference type="SMART" id="SM00450">
    <property type="entry name" value="RHOD"/>
    <property type="match status" value="2"/>
</dbReference>
<dbReference type="SUPFAM" id="SSF52821">
    <property type="entry name" value="Rhodanese/Cell cycle control phosphatase"/>
    <property type="match status" value="2"/>
</dbReference>
<dbReference type="GO" id="GO:0004792">
    <property type="term" value="F:thiosulfate-cyanide sulfurtransferase activity"/>
    <property type="evidence" value="ECO:0007669"/>
    <property type="project" value="UniProtKB-EC"/>
</dbReference>
<dbReference type="EMBL" id="KF900466">
    <property type="protein sequence ID" value="AIE95988.1"/>
    <property type="molecule type" value="Genomic_DNA"/>
</dbReference>
<protein>
    <submittedName>
        <fullName evidence="3">Rhodanese domain-containing protein (TST, MPST, sseA)</fullName>
        <ecNumber evidence="3">2.8.1.1</ecNumber>
    </submittedName>
</protein>
<gene>
    <name evidence="3" type="primary">MPST</name>
    <name evidence="3" type="synonym">sseA</name>
    <name evidence="3" type="synonym">TST</name>
</gene>
<dbReference type="AlphaFoldDB" id="A0A075FXD2"/>
<dbReference type="CDD" id="cd01448">
    <property type="entry name" value="TST_Repeat_1"/>
    <property type="match status" value="1"/>
</dbReference>
<feature type="domain" description="Rhodanese" evidence="2">
    <location>
        <begin position="23"/>
        <end position="123"/>
    </location>
</feature>
<keyword evidence="1" id="KW-0677">Repeat</keyword>